<evidence type="ECO:0000313" key="2">
    <source>
        <dbReference type="EMBL" id="MDO7907368.1"/>
    </source>
</evidence>
<evidence type="ECO:0008006" key="4">
    <source>
        <dbReference type="Google" id="ProtNLM"/>
    </source>
</evidence>
<sequence length="84" mass="9537">MNRNLSTEFGQDSNFNTVAPKVQQSAQNKVQDNFQTPNEKYDEEFAVDTASNISQSVQSSARGKVQENFKTPNEKFDENFNAKQ</sequence>
<evidence type="ECO:0000256" key="1">
    <source>
        <dbReference type="SAM" id="MobiDB-lite"/>
    </source>
</evidence>
<organism evidence="2 3">
    <name type="scientific">Paenibacillus lacisoli</name>
    <dbReference type="NCBI Taxonomy" id="3064525"/>
    <lineage>
        <taxon>Bacteria</taxon>
        <taxon>Bacillati</taxon>
        <taxon>Bacillota</taxon>
        <taxon>Bacilli</taxon>
        <taxon>Bacillales</taxon>
        <taxon>Paenibacillaceae</taxon>
        <taxon>Paenibacillus</taxon>
    </lineage>
</organism>
<dbReference type="EMBL" id="JAUQTB010000007">
    <property type="protein sequence ID" value="MDO7907368.1"/>
    <property type="molecule type" value="Genomic_DNA"/>
</dbReference>
<dbReference type="Proteomes" id="UP001240171">
    <property type="component" value="Unassembled WGS sequence"/>
</dbReference>
<evidence type="ECO:0000313" key="3">
    <source>
        <dbReference type="Proteomes" id="UP001240171"/>
    </source>
</evidence>
<accession>A0ABT9CDL5</accession>
<feature type="region of interest" description="Disordered" evidence="1">
    <location>
        <begin position="53"/>
        <end position="84"/>
    </location>
</feature>
<name>A0ABT9CDL5_9BACL</name>
<proteinExistence type="predicted"/>
<feature type="compositionally biased region" description="Basic and acidic residues" evidence="1">
    <location>
        <begin position="64"/>
        <end position="84"/>
    </location>
</feature>
<gene>
    <name evidence="2" type="ORF">Q5741_13225</name>
</gene>
<comment type="caution">
    <text evidence="2">The sequence shown here is derived from an EMBL/GenBank/DDBJ whole genome shotgun (WGS) entry which is preliminary data.</text>
</comment>
<keyword evidence="3" id="KW-1185">Reference proteome</keyword>
<protein>
    <recommendedName>
        <fullName evidence="4">Small, acid-soluble spore protein gamma-type</fullName>
    </recommendedName>
</protein>
<reference evidence="2 3" key="1">
    <citation type="submission" date="2023-07" db="EMBL/GenBank/DDBJ databases">
        <title>Paenibacillus sp. JX-17 nov. isolated from soil.</title>
        <authorList>
            <person name="Wan Y."/>
            <person name="Liu B."/>
        </authorList>
    </citation>
    <scope>NUCLEOTIDE SEQUENCE [LARGE SCALE GENOMIC DNA]</scope>
    <source>
        <strain evidence="2 3">JX-17</strain>
    </source>
</reference>